<proteinExistence type="predicted"/>
<evidence type="ECO:0000313" key="3">
    <source>
        <dbReference type="EMBL" id="CAF5145005.1"/>
    </source>
</evidence>
<comment type="caution">
    <text evidence="3">The sequence shown here is derived from an EMBL/GenBank/DDBJ whole genome shotgun (WGS) entry which is preliminary data.</text>
</comment>
<evidence type="ECO:0000313" key="4">
    <source>
        <dbReference type="Proteomes" id="UP000663848"/>
    </source>
</evidence>
<gene>
    <name evidence="2" type="ORF">QYT958_LOCUS46267</name>
    <name evidence="3" type="ORF">QYT958_LOCUS48087</name>
    <name evidence="1" type="ORF">UJA718_LOCUS45885</name>
</gene>
<dbReference type="EMBL" id="CAJOBR010081418">
    <property type="protein sequence ID" value="CAF5124236.1"/>
    <property type="molecule type" value="Genomic_DNA"/>
</dbReference>
<dbReference type="AlphaFoldDB" id="A0A822G635"/>
<evidence type="ECO:0000313" key="5">
    <source>
        <dbReference type="Proteomes" id="UP000663873"/>
    </source>
</evidence>
<accession>A0A822G635</accession>
<dbReference type="Proteomes" id="UP000663873">
    <property type="component" value="Unassembled WGS sequence"/>
</dbReference>
<dbReference type="Proteomes" id="UP000663848">
    <property type="component" value="Unassembled WGS sequence"/>
</dbReference>
<reference evidence="3" key="1">
    <citation type="submission" date="2021-02" db="EMBL/GenBank/DDBJ databases">
        <authorList>
            <person name="Nowell W R."/>
        </authorList>
    </citation>
    <scope>NUCLEOTIDE SEQUENCE</scope>
</reference>
<evidence type="ECO:0000313" key="1">
    <source>
        <dbReference type="EMBL" id="CAF4909167.1"/>
    </source>
</evidence>
<name>A0A822G635_9BILA</name>
<feature type="non-terminal residue" evidence="3">
    <location>
        <position position="1"/>
    </location>
</feature>
<protein>
    <submittedName>
        <fullName evidence="3">Uncharacterized protein</fullName>
    </submittedName>
</protein>
<dbReference type="EMBL" id="CAJOBR010093996">
    <property type="protein sequence ID" value="CAF5145005.1"/>
    <property type="molecule type" value="Genomic_DNA"/>
</dbReference>
<dbReference type="EMBL" id="CAJOBP010079260">
    <property type="protein sequence ID" value="CAF4909167.1"/>
    <property type="molecule type" value="Genomic_DNA"/>
</dbReference>
<keyword evidence="5" id="KW-1185">Reference proteome</keyword>
<organism evidence="3 4">
    <name type="scientific">Rotaria socialis</name>
    <dbReference type="NCBI Taxonomy" id="392032"/>
    <lineage>
        <taxon>Eukaryota</taxon>
        <taxon>Metazoa</taxon>
        <taxon>Spiralia</taxon>
        <taxon>Gnathifera</taxon>
        <taxon>Rotifera</taxon>
        <taxon>Eurotatoria</taxon>
        <taxon>Bdelloidea</taxon>
        <taxon>Philodinida</taxon>
        <taxon>Philodinidae</taxon>
        <taxon>Rotaria</taxon>
    </lineage>
</organism>
<sequence>GQPGMYPMRDYREVPTHTRADSMGYGTSRINKSNSGIWTTCIS</sequence>
<evidence type="ECO:0000313" key="2">
    <source>
        <dbReference type="EMBL" id="CAF5124236.1"/>
    </source>
</evidence>